<evidence type="ECO:0000256" key="1">
    <source>
        <dbReference type="ARBA" id="ARBA00000012"/>
    </source>
</evidence>
<dbReference type="CDD" id="cd00739">
    <property type="entry name" value="DHPS"/>
    <property type="match status" value="1"/>
</dbReference>
<protein>
    <recommendedName>
        <fullName evidence="6 12">Dihydropteroate synthase</fullName>
        <shortName evidence="12">DHPS</shortName>
        <ecNumber evidence="5 12">2.5.1.15</ecNumber>
    </recommendedName>
    <alternativeName>
        <fullName evidence="11 12">Dihydropteroate pyrophosphorylase</fullName>
    </alternativeName>
</protein>
<dbReference type="PROSITE" id="PS50972">
    <property type="entry name" value="PTERIN_BINDING"/>
    <property type="match status" value="1"/>
</dbReference>
<name>A0A371RGT6_9PROT</name>
<dbReference type="PROSITE" id="PS00793">
    <property type="entry name" value="DHPS_2"/>
    <property type="match status" value="1"/>
</dbReference>
<dbReference type="EMBL" id="QUQO01000001">
    <property type="protein sequence ID" value="RFB04659.1"/>
    <property type="molecule type" value="Genomic_DNA"/>
</dbReference>
<feature type="domain" description="Pterin-binding" evidence="13">
    <location>
        <begin position="6"/>
        <end position="262"/>
    </location>
</feature>
<dbReference type="Pfam" id="PF00809">
    <property type="entry name" value="Pterin_bind"/>
    <property type="match status" value="1"/>
</dbReference>
<dbReference type="PANTHER" id="PTHR20941:SF1">
    <property type="entry name" value="FOLIC ACID SYNTHESIS PROTEIN FOL1"/>
    <property type="match status" value="1"/>
</dbReference>
<comment type="caution">
    <text evidence="14">The sequence shown here is derived from an EMBL/GenBank/DDBJ whole genome shotgun (WGS) entry which is preliminary data.</text>
</comment>
<proteinExistence type="inferred from homology"/>
<dbReference type="GO" id="GO:0005829">
    <property type="term" value="C:cytosol"/>
    <property type="evidence" value="ECO:0007669"/>
    <property type="project" value="TreeGrafter"/>
</dbReference>
<organism evidence="14 15">
    <name type="scientific">Parvularcula marina</name>
    <dbReference type="NCBI Taxonomy" id="2292771"/>
    <lineage>
        <taxon>Bacteria</taxon>
        <taxon>Pseudomonadati</taxon>
        <taxon>Pseudomonadota</taxon>
        <taxon>Alphaproteobacteria</taxon>
        <taxon>Parvularculales</taxon>
        <taxon>Parvularculaceae</taxon>
        <taxon>Parvularcula</taxon>
    </lineage>
</organism>
<evidence type="ECO:0000256" key="11">
    <source>
        <dbReference type="ARBA" id="ARBA00030193"/>
    </source>
</evidence>
<reference evidence="14 15" key="1">
    <citation type="submission" date="2018-08" db="EMBL/GenBank/DDBJ databases">
        <title>Parvularcula sp. SM1705, isolated from surface water of the South Sea China.</title>
        <authorList>
            <person name="Sun L."/>
        </authorList>
    </citation>
    <scope>NUCLEOTIDE SEQUENCE [LARGE SCALE GENOMIC DNA]</scope>
    <source>
        <strain evidence="14 15">SM1705</strain>
    </source>
</reference>
<dbReference type="PANTHER" id="PTHR20941">
    <property type="entry name" value="FOLATE SYNTHESIS PROTEINS"/>
    <property type="match status" value="1"/>
</dbReference>
<evidence type="ECO:0000313" key="14">
    <source>
        <dbReference type="EMBL" id="RFB04659.1"/>
    </source>
</evidence>
<evidence type="ECO:0000259" key="13">
    <source>
        <dbReference type="PROSITE" id="PS50972"/>
    </source>
</evidence>
<keyword evidence="9 12" id="KW-0460">Magnesium</keyword>
<dbReference type="GO" id="GO:0046654">
    <property type="term" value="P:tetrahydrofolate biosynthetic process"/>
    <property type="evidence" value="ECO:0007669"/>
    <property type="project" value="UniProtKB-UniPathway"/>
</dbReference>
<dbReference type="GO" id="GO:0046656">
    <property type="term" value="P:folic acid biosynthetic process"/>
    <property type="evidence" value="ECO:0007669"/>
    <property type="project" value="UniProtKB-KW"/>
</dbReference>
<dbReference type="OrthoDB" id="9811744at2"/>
<accession>A0A371RGT6</accession>
<dbReference type="RefSeq" id="WP_116391291.1">
    <property type="nucleotide sequence ID" value="NZ_QUQO01000001.1"/>
</dbReference>
<evidence type="ECO:0000256" key="2">
    <source>
        <dbReference type="ARBA" id="ARBA00001946"/>
    </source>
</evidence>
<gene>
    <name evidence="14" type="primary">folP</name>
    <name evidence="14" type="ORF">DX908_04825</name>
</gene>
<dbReference type="InterPro" id="IPR045031">
    <property type="entry name" value="DHP_synth-like"/>
</dbReference>
<evidence type="ECO:0000256" key="9">
    <source>
        <dbReference type="ARBA" id="ARBA00022842"/>
    </source>
</evidence>
<evidence type="ECO:0000256" key="10">
    <source>
        <dbReference type="ARBA" id="ARBA00022909"/>
    </source>
</evidence>
<dbReference type="Proteomes" id="UP000264589">
    <property type="component" value="Unassembled WGS sequence"/>
</dbReference>
<dbReference type="InterPro" id="IPR011005">
    <property type="entry name" value="Dihydropteroate_synth-like_sf"/>
</dbReference>
<evidence type="ECO:0000256" key="3">
    <source>
        <dbReference type="ARBA" id="ARBA00004763"/>
    </source>
</evidence>
<evidence type="ECO:0000256" key="8">
    <source>
        <dbReference type="ARBA" id="ARBA00022723"/>
    </source>
</evidence>
<evidence type="ECO:0000256" key="7">
    <source>
        <dbReference type="ARBA" id="ARBA00022679"/>
    </source>
</evidence>
<dbReference type="GO" id="GO:0004156">
    <property type="term" value="F:dihydropteroate synthase activity"/>
    <property type="evidence" value="ECO:0007669"/>
    <property type="project" value="UniProtKB-EC"/>
</dbReference>
<comment type="pathway">
    <text evidence="3 12">Cofactor biosynthesis; tetrahydrofolate biosynthesis; 7,8-dihydrofolate from 2-amino-4-hydroxy-6-hydroxymethyl-7,8-dihydropteridine diphosphate and 4-aminobenzoate: step 1/2.</text>
</comment>
<dbReference type="FunCoup" id="A0A371RGT6">
    <property type="interactions" value="493"/>
</dbReference>
<dbReference type="SUPFAM" id="SSF51717">
    <property type="entry name" value="Dihydropteroate synthetase-like"/>
    <property type="match status" value="1"/>
</dbReference>
<dbReference type="InterPro" id="IPR006390">
    <property type="entry name" value="DHP_synth_dom"/>
</dbReference>
<comment type="similarity">
    <text evidence="4 12">Belongs to the DHPS family.</text>
</comment>
<sequence length="271" mass="28975">MSLPVPTLMGIINVTPDSFSDGGRFASRDHALAHGLRLMEEGAHVLDIGGESTRPGAAPVSENEEMDRVLPVIEALVPHLNDGVRLSIDTRKPRVAEAAIGAGAHIWNDVTALEFAPDSLKMAARLGVPVILMHARGTPETMQDDPHYDDVVSEVRDYLAARVAACEAAGIPRDRLIVDPGIGFGKTVEHNVALIRHMAAFTDLGCEVMLGASRKRFIASLDRGGDADERLGGSLAAVIAAWRQGASWFRVHDVAATRQALAVTKALETRS</sequence>
<dbReference type="GO" id="GO:0046872">
    <property type="term" value="F:metal ion binding"/>
    <property type="evidence" value="ECO:0007669"/>
    <property type="project" value="UniProtKB-KW"/>
</dbReference>
<dbReference type="UniPathway" id="UPA00077">
    <property type="reaction ID" value="UER00156"/>
</dbReference>
<dbReference type="FunFam" id="3.20.20.20:FF:000006">
    <property type="entry name" value="Dihydropteroate synthase"/>
    <property type="match status" value="1"/>
</dbReference>
<evidence type="ECO:0000256" key="4">
    <source>
        <dbReference type="ARBA" id="ARBA00009503"/>
    </source>
</evidence>
<evidence type="ECO:0000256" key="12">
    <source>
        <dbReference type="RuleBase" id="RU361205"/>
    </source>
</evidence>
<evidence type="ECO:0000256" key="6">
    <source>
        <dbReference type="ARBA" id="ARBA00016919"/>
    </source>
</evidence>
<dbReference type="Gene3D" id="3.20.20.20">
    <property type="entry name" value="Dihydropteroate synthase-like"/>
    <property type="match status" value="1"/>
</dbReference>
<keyword evidence="15" id="KW-1185">Reference proteome</keyword>
<dbReference type="NCBIfam" id="TIGR01496">
    <property type="entry name" value="DHPS"/>
    <property type="match status" value="1"/>
</dbReference>
<dbReference type="EC" id="2.5.1.15" evidence="5 12"/>
<keyword evidence="10 12" id="KW-0289">Folate biosynthesis</keyword>
<evidence type="ECO:0000256" key="5">
    <source>
        <dbReference type="ARBA" id="ARBA00012458"/>
    </source>
</evidence>
<dbReference type="PROSITE" id="PS00792">
    <property type="entry name" value="DHPS_1"/>
    <property type="match status" value="1"/>
</dbReference>
<comment type="catalytic activity">
    <reaction evidence="1">
        <text>(7,8-dihydropterin-6-yl)methyl diphosphate + 4-aminobenzoate = 7,8-dihydropteroate + diphosphate</text>
        <dbReference type="Rhea" id="RHEA:19949"/>
        <dbReference type="ChEBI" id="CHEBI:17836"/>
        <dbReference type="ChEBI" id="CHEBI:17839"/>
        <dbReference type="ChEBI" id="CHEBI:33019"/>
        <dbReference type="ChEBI" id="CHEBI:72950"/>
        <dbReference type="EC" id="2.5.1.15"/>
    </reaction>
</comment>
<keyword evidence="7 12" id="KW-0808">Transferase</keyword>
<dbReference type="InterPro" id="IPR000489">
    <property type="entry name" value="Pterin-binding_dom"/>
</dbReference>
<comment type="cofactor">
    <cofactor evidence="2 12">
        <name>Mg(2+)</name>
        <dbReference type="ChEBI" id="CHEBI:18420"/>
    </cofactor>
</comment>
<evidence type="ECO:0000313" key="15">
    <source>
        <dbReference type="Proteomes" id="UP000264589"/>
    </source>
</evidence>
<dbReference type="AlphaFoldDB" id="A0A371RGT6"/>
<keyword evidence="8 12" id="KW-0479">Metal-binding</keyword>
<comment type="function">
    <text evidence="12">Catalyzes the condensation of para-aminobenzoate (pABA) with 6-hydroxymethyl-7,8-dihydropterin diphosphate (DHPt-PP) to form 7,8-dihydropteroate (H2Pte), the immediate precursor of folate derivatives.</text>
</comment>
<dbReference type="InParanoid" id="A0A371RGT6"/>